<evidence type="ECO:0000313" key="1">
    <source>
        <dbReference type="EMBL" id="CTQ72431.1"/>
    </source>
</evidence>
<dbReference type="InterPro" id="IPR025412">
    <property type="entry name" value="DUF4304"/>
</dbReference>
<organism evidence="1 2">
    <name type="scientific">Roseibium album</name>
    <dbReference type="NCBI Taxonomy" id="311410"/>
    <lineage>
        <taxon>Bacteria</taxon>
        <taxon>Pseudomonadati</taxon>
        <taxon>Pseudomonadota</taxon>
        <taxon>Alphaproteobacteria</taxon>
        <taxon>Hyphomicrobiales</taxon>
        <taxon>Stappiaceae</taxon>
        <taxon>Roseibium</taxon>
    </lineage>
</organism>
<proteinExistence type="predicted"/>
<dbReference type="Pfam" id="PF14137">
    <property type="entry name" value="DUF4304"/>
    <property type="match status" value="1"/>
</dbReference>
<name>A0A0M6ZE80_9HYPH</name>
<evidence type="ECO:0000313" key="2">
    <source>
        <dbReference type="Proteomes" id="UP000049983"/>
    </source>
</evidence>
<protein>
    <recommendedName>
        <fullName evidence="3">DUF4304 domain-containing protein</fullName>
    </recommendedName>
</protein>
<sequence>MSIRSSMWRAFRRLTLPVGHIFEAPKMNLDSLMKDVVAPLLDEKGFRARNRVFRRVSNGFEHVVSFQKSQNWSALYKGKFCINLYSHPLIDGYPGFPKLPLSSGEHLFSRRMAVNELQDQWWRIEKLYRSDVREIEGLLSRELDLWFSKTESVKAFSENCPSQELEFKQTASFLGVLPCWLAYAHAAIFATLKKDQCAMKMADAALLASGPQADLFDENVREFKQAIFDRLAQLNP</sequence>
<keyword evidence="2" id="KW-1185">Reference proteome</keyword>
<gene>
    <name evidence="1" type="ORF">LA5096_03235</name>
</gene>
<reference evidence="2" key="1">
    <citation type="submission" date="2015-07" db="EMBL/GenBank/DDBJ databases">
        <authorList>
            <person name="Rodrigo-Torres Lidia"/>
            <person name="Arahal R.David."/>
        </authorList>
    </citation>
    <scope>NUCLEOTIDE SEQUENCE [LARGE SCALE GENOMIC DNA]</scope>
    <source>
        <strain evidence="2">CECT 5096</strain>
    </source>
</reference>
<accession>A0A0M6ZE80</accession>
<dbReference type="Proteomes" id="UP000049983">
    <property type="component" value="Unassembled WGS sequence"/>
</dbReference>
<dbReference type="OrthoDB" id="10000229at2"/>
<dbReference type="STRING" id="311410.LA5095_00094"/>
<dbReference type="AlphaFoldDB" id="A0A0M6ZE80"/>
<evidence type="ECO:0008006" key="3">
    <source>
        <dbReference type="Google" id="ProtNLM"/>
    </source>
</evidence>
<dbReference type="EMBL" id="CXWC01000011">
    <property type="protein sequence ID" value="CTQ72431.1"/>
    <property type="molecule type" value="Genomic_DNA"/>
</dbReference>